<evidence type="ECO:0000313" key="5">
    <source>
        <dbReference type="Proteomes" id="UP000553459"/>
    </source>
</evidence>
<evidence type="ECO:0000256" key="1">
    <source>
        <dbReference type="ARBA" id="ARBA00007198"/>
    </source>
</evidence>
<dbReference type="PANTHER" id="PTHR30041">
    <property type="entry name" value="ARSENATE REDUCTASE"/>
    <property type="match status" value="1"/>
</dbReference>
<dbReference type="AlphaFoldDB" id="A0A845PU46"/>
<protein>
    <submittedName>
        <fullName evidence="4">Arsenate reductase (Glutaredoxin)</fullName>
        <ecNumber evidence="4">1.20.4.1</ecNumber>
    </submittedName>
</protein>
<dbReference type="Gene3D" id="3.40.30.10">
    <property type="entry name" value="Glutaredoxin"/>
    <property type="match status" value="1"/>
</dbReference>
<evidence type="ECO:0000313" key="4">
    <source>
        <dbReference type="EMBL" id="NAW50551.1"/>
    </source>
</evidence>
<organism evidence="4 5">
    <name type="scientific">Elizabethkingia argenteiflava</name>
    <dbReference type="NCBI Taxonomy" id="2681556"/>
    <lineage>
        <taxon>Bacteria</taxon>
        <taxon>Pseudomonadati</taxon>
        <taxon>Bacteroidota</taxon>
        <taxon>Flavobacteriia</taxon>
        <taxon>Flavobacteriales</taxon>
        <taxon>Weeksellaceae</taxon>
        <taxon>Elizabethkingia</taxon>
    </lineage>
</organism>
<comment type="caution">
    <text evidence="4">The sequence shown here is derived from an EMBL/GenBank/DDBJ whole genome shotgun (WGS) entry which is preliminary data.</text>
</comment>
<dbReference type="EMBL" id="JAAABJ010000336">
    <property type="protein sequence ID" value="NAW50551.1"/>
    <property type="molecule type" value="Genomic_DNA"/>
</dbReference>
<dbReference type="SUPFAM" id="SSF52833">
    <property type="entry name" value="Thioredoxin-like"/>
    <property type="match status" value="1"/>
</dbReference>
<name>A0A845PU46_9FLAO</name>
<dbReference type="NCBIfam" id="TIGR00014">
    <property type="entry name" value="arsC"/>
    <property type="match status" value="1"/>
</dbReference>
<dbReference type="InterPro" id="IPR006660">
    <property type="entry name" value="Arsenate_reductase-like"/>
</dbReference>
<dbReference type="InterPro" id="IPR036249">
    <property type="entry name" value="Thioredoxin-like_sf"/>
</dbReference>
<dbReference type="Proteomes" id="UP000553459">
    <property type="component" value="Unassembled WGS sequence"/>
</dbReference>
<evidence type="ECO:0000256" key="2">
    <source>
        <dbReference type="ARBA" id="ARBA00023002"/>
    </source>
</evidence>
<dbReference type="PROSITE" id="PS51353">
    <property type="entry name" value="ARSC"/>
    <property type="match status" value="1"/>
</dbReference>
<dbReference type="EC" id="1.20.4.1" evidence="4"/>
<dbReference type="Pfam" id="PF03960">
    <property type="entry name" value="ArsC"/>
    <property type="match status" value="1"/>
</dbReference>
<sequence>MKVKIYHNSRCYKSREALQYLEDQGIAFELVNLIQTPLDEFQIKQLLEYLKFKPEELVRTGDALFKEKYADKPLDDQAWLKILVDHPNLIHRPIVLKDDQAIIARPLEKLKDWLNN</sequence>
<dbReference type="RefSeq" id="WP_166518889.1">
    <property type="nucleotide sequence ID" value="NZ_JAAABJ010000336.1"/>
</dbReference>
<keyword evidence="2 4" id="KW-0560">Oxidoreductase</keyword>
<proteinExistence type="inferred from homology"/>
<dbReference type="InterPro" id="IPR006659">
    <property type="entry name" value="Arsenate_reductase"/>
</dbReference>
<comment type="similarity">
    <text evidence="1 3">Belongs to the ArsC family.</text>
</comment>
<accession>A0A845PU46</accession>
<reference evidence="4 5" key="1">
    <citation type="submission" date="2019-11" db="EMBL/GenBank/DDBJ databases">
        <title>Characterization of Elizabethkingia argenteiflava sp. nov., isolated from inner surface of Soybean Pods.</title>
        <authorList>
            <person name="Mo S."/>
        </authorList>
    </citation>
    <scope>NUCLEOTIDE SEQUENCE [LARGE SCALE GENOMIC DNA]</scope>
    <source>
        <strain evidence="4 5">YB22</strain>
    </source>
</reference>
<dbReference type="GO" id="GO:0008794">
    <property type="term" value="F:arsenate reductase (glutaredoxin) activity"/>
    <property type="evidence" value="ECO:0007669"/>
    <property type="project" value="UniProtKB-EC"/>
</dbReference>
<evidence type="ECO:0000256" key="3">
    <source>
        <dbReference type="PROSITE-ProRule" id="PRU01282"/>
    </source>
</evidence>
<keyword evidence="5" id="KW-1185">Reference proteome</keyword>
<gene>
    <name evidence="4" type="primary">arsC</name>
    <name evidence="4" type="ORF">GNY06_03825</name>
</gene>
<dbReference type="PANTHER" id="PTHR30041:SF4">
    <property type="entry name" value="ARSENATE REDUCTASE"/>
    <property type="match status" value="1"/>
</dbReference>